<feature type="non-terminal residue" evidence="2">
    <location>
        <position position="393"/>
    </location>
</feature>
<sequence>VVAQELLSPRIGALDVQPGRAGVSFKGKKWRTGYAACYWSRAAIKILALLADGDLPPDEMAGDSIYEFTRNAANWPDLLKKGQTLHVRSHVWDCTNLSNSQLVERRVRDAVCDVVRDARGERPAPPSGIDFEDLPLQVTVYRDHIQLYRNLSGMSLHRRGFKKIVHKAALNESAAAGILYLAGWDKLVEETLDSSTGPVLVDPMCGSGTFLVEAAMMARAVPPGSLRESWVFQRWPDYDREQFDSIQFEADEITRQAKRKWKGQIRGNEIHPTALRLAHLAANRSKQRDTIKFHEGPCGLWIPDRKPDIVVVNPPWGERLTESEGYRVEGSWVELGNFLRQKCQGATAYVLSGNSENTRHLGMRASRKFPLVIGGVQCRLLKYDVHDDHGGQS</sequence>
<feature type="domain" description="Ribosomal RNA large subunit methyltransferase K/L-like methyltransferase" evidence="1">
    <location>
        <begin position="159"/>
        <end position="380"/>
    </location>
</feature>
<organism evidence="2 3">
    <name type="scientific">Ostreobium quekettii</name>
    <dbReference type="NCBI Taxonomy" id="121088"/>
    <lineage>
        <taxon>Eukaryota</taxon>
        <taxon>Viridiplantae</taxon>
        <taxon>Chlorophyta</taxon>
        <taxon>core chlorophytes</taxon>
        <taxon>Ulvophyceae</taxon>
        <taxon>TCBD clade</taxon>
        <taxon>Bryopsidales</taxon>
        <taxon>Ostreobineae</taxon>
        <taxon>Ostreobiaceae</taxon>
        <taxon>Ostreobium</taxon>
    </lineage>
</organism>
<dbReference type="InterPro" id="IPR029063">
    <property type="entry name" value="SAM-dependent_MTases_sf"/>
</dbReference>
<evidence type="ECO:0000313" key="3">
    <source>
        <dbReference type="Proteomes" id="UP000708148"/>
    </source>
</evidence>
<dbReference type="OrthoDB" id="416496at2759"/>
<evidence type="ECO:0000313" key="2">
    <source>
        <dbReference type="EMBL" id="CAD7698402.1"/>
    </source>
</evidence>
<evidence type="ECO:0000259" key="1">
    <source>
        <dbReference type="Pfam" id="PF01170"/>
    </source>
</evidence>
<dbReference type="GO" id="GO:0008168">
    <property type="term" value="F:methyltransferase activity"/>
    <property type="evidence" value="ECO:0007669"/>
    <property type="project" value="InterPro"/>
</dbReference>
<dbReference type="CDD" id="cd11715">
    <property type="entry name" value="THUMP_AdoMetMT"/>
    <property type="match status" value="1"/>
</dbReference>
<dbReference type="GO" id="GO:0043527">
    <property type="term" value="C:tRNA methyltransferase complex"/>
    <property type="evidence" value="ECO:0007669"/>
    <property type="project" value="UniProtKB-ARBA"/>
</dbReference>
<protein>
    <recommendedName>
        <fullName evidence="1">Ribosomal RNA large subunit methyltransferase K/L-like methyltransferase domain-containing protein</fullName>
    </recommendedName>
</protein>
<dbReference type="Gene3D" id="3.40.50.150">
    <property type="entry name" value="Vaccinia Virus protein VP39"/>
    <property type="match status" value="1"/>
</dbReference>
<dbReference type="InterPro" id="IPR002052">
    <property type="entry name" value="DNA_methylase_N6_adenine_CS"/>
</dbReference>
<comment type="caution">
    <text evidence="2">The sequence shown here is derived from an EMBL/GenBank/DDBJ whole genome shotgun (WGS) entry which is preliminary data.</text>
</comment>
<dbReference type="Gene3D" id="3.30.2130.30">
    <property type="match status" value="1"/>
</dbReference>
<dbReference type="Proteomes" id="UP000708148">
    <property type="component" value="Unassembled WGS sequence"/>
</dbReference>
<dbReference type="EMBL" id="CAJHUC010000821">
    <property type="protein sequence ID" value="CAD7698402.1"/>
    <property type="molecule type" value="Genomic_DNA"/>
</dbReference>
<dbReference type="PANTHER" id="PTHR47313:SF1">
    <property type="entry name" value="RIBOSOMAL RNA LARGE SUBUNIT METHYLTRANSFERASE K_L"/>
    <property type="match status" value="1"/>
</dbReference>
<dbReference type="PROSITE" id="PS00092">
    <property type="entry name" value="N6_MTASE"/>
    <property type="match status" value="1"/>
</dbReference>
<dbReference type="SUPFAM" id="SSF53335">
    <property type="entry name" value="S-adenosyl-L-methionine-dependent methyltransferases"/>
    <property type="match status" value="1"/>
</dbReference>
<dbReference type="AlphaFoldDB" id="A0A8S1IT57"/>
<keyword evidence="3" id="KW-1185">Reference proteome</keyword>
<dbReference type="GO" id="GO:0003676">
    <property type="term" value="F:nucleic acid binding"/>
    <property type="evidence" value="ECO:0007669"/>
    <property type="project" value="InterPro"/>
</dbReference>
<dbReference type="PANTHER" id="PTHR47313">
    <property type="entry name" value="RIBOSOMAL RNA LARGE SUBUNIT METHYLTRANSFERASE K/L"/>
    <property type="match status" value="1"/>
</dbReference>
<gene>
    <name evidence="2" type="ORF">OSTQU699_LOCUS3763</name>
</gene>
<accession>A0A8S1IT57</accession>
<name>A0A8S1IT57_9CHLO</name>
<dbReference type="PRINTS" id="PR00507">
    <property type="entry name" value="N12N6MTFRASE"/>
</dbReference>
<proteinExistence type="predicted"/>
<dbReference type="Pfam" id="PF01170">
    <property type="entry name" value="UPF0020"/>
    <property type="match status" value="1"/>
</dbReference>
<dbReference type="GO" id="GO:0032259">
    <property type="term" value="P:methylation"/>
    <property type="evidence" value="ECO:0007669"/>
    <property type="project" value="InterPro"/>
</dbReference>
<dbReference type="InterPro" id="IPR000241">
    <property type="entry name" value="RlmKL-like_Mtase"/>
</dbReference>
<reference evidence="2" key="1">
    <citation type="submission" date="2020-12" db="EMBL/GenBank/DDBJ databases">
        <authorList>
            <person name="Iha C."/>
        </authorList>
    </citation>
    <scope>NUCLEOTIDE SEQUENCE</scope>
</reference>